<dbReference type="InterPro" id="IPR050585">
    <property type="entry name" value="Xaa-Pro_dipeptidyl-ppase/CocE"/>
</dbReference>
<dbReference type="NCBIfam" id="TIGR00976">
    <property type="entry name" value="CocE_NonD"/>
    <property type="match status" value="1"/>
</dbReference>
<dbReference type="Proteomes" id="UP000007963">
    <property type="component" value="Unassembled WGS sequence"/>
</dbReference>
<sequence length="616" mass="69416">MGEIGSHAEFLKSCHDNRKKAEKYVQFRSALSPENPKARFPGFRQGLKAFKAGQPVQKGAKPLQVDLLMHESMSMVLSDGTKLYYDIFFPADYEDLRTVDERRKIPALVAWSPYGKQMGVSILDDFPFRAGVPKDWLSGLQKWEGPDPAFWCAEGYAVINVDTRGAYTSEGDLMIMGHQEAQDGAEFVTWLSQQPWCNGKVGLTGNSWLAMLQWKIGSLRPQGLAALAPWEGIQDVYRDIMCQGGIPFTGFHDSIADTLSSHGKLEDISGALHSCPLWNEYWEDKRSKCEQINVPTYVVGSWTNPIHTSGTMRAYRAIPESVPKWLRVHNSMEWPDYYANSSCRDLKRFFDCFLKGDAENGWWATPKVRLSVLNFGLSGLDDTVNRAETEWPLARTEYRKIYLTADQQMSESPLTEPGQVMYDSKNGKATFRYRIPHDMETTGYFVARLAVSSSSDADMDLFVHVSCLRGRSLYKQGVLTIRPQNLVVLKLLKLLHDWQVGLQGAGMLFHWGPSGQLRVSHGQNCSELSTTFEPLYRHTERAPLTRGEVRVVEIPLCPYGMYWKKDDIMELTVAGNPLVPFPIPGVKPCYGENTGAHIIHCLDRGDQSSCLIVPCT</sequence>
<evidence type="ECO:0000313" key="3">
    <source>
        <dbReference type="EMBL" id="EAU30950.1"/>
    </source>
</evidence>
<keyword evidence="1" id="KW-0378">Hydrolase</keyword>
<dbReference type="OrthoDB" id="2578740at2759"/>
<protein>
    <recommendedName>
        <fullName evidence="2">Xaa-Pro dipeptidyl-peptidase C-terminal domain-containing protein</fullName>
    </recommendedName>
</protein>
<dbReference type="InterPro" id="IPR013736">
    <property type="entry name" value="Xaa-Pro_dipept_C"/>
</dbReference>
<feature type="domain" description="Xaa-Pro dipeptidyl-peptidase C-terminal" evidence="2">
    <location>
        <begin position="347"/>
        <end position="579"/>
    </location>
</feature>
<dbReference type="HOGENOM" id="CLU_015590_3_0_1"/>
<evidence type="ECO:0000259" key="2">
    <source>
        <dbReference type="SMART" id="SM00939"/>
    </source>
</evidence>
<gene>
    <name evidence="3" type="ORF">ATEG_08818</name>
</gene>
<dbReference type="InterPro" id="IPR000383">
    <property type="entry name" value="Xaa-Pro-like_dom"/>
</dbReference>
<reference evidence="4" key="1">
    <citation type="submission" date="2005-09" db="EMBL/GenBank/DDBJ databases">
        <title>Annotation of the Aspergillus terreus NIH2624 genome.</title>
        <authorList>
            <person name="Birren B.W."/>
            <person name="Lander E.S."/>
            <person name="Galagan J.E."/>
            <person name="Nusbaum C."/>
            <person name="Devon K."/>
            <person name="Henn M."/>
            <person name="Ma L.-J."/>
            <person name="Jaffe D.B."/>
            <person name="Butler J."/>
            <person name="Alvarez P."/>
            <person name="Gnerre S."/>
            <person name="Grabherr M."/>
            <person name="Kleber M."/>
            <person name="Mauceli E.W."/>
            <person name="Brockman W."/>
            <person name="Rounsley S."/>
            <person name="Young S.K."/>
            <person name="LaButti K."/>
            <person name="Pushparaj V."/>
            <person name="DeCaprio D."/>
            <person name="Crawford M."/>
            <person name="Koehrsen M."/>
            <person name="Engels R."/>
            <person name="Montgomery P."/>
            <person name="Pearson M."/>
            <person name="Howarth C."/>
            <person name="Larson L."/>
            <person name="Luoma S."/>
            <person name="White J."/>
            <person name="Alvarado L."/>
            <person name="Kodira C.D."/>
            <person name="Zeng Q."/>
            <person name="Oleary S."/>
            <person name="Yandava C."/>
            <person name="Denning D.W."/>
            <person name="Nierman W.C."/>
            <person name="Milne T."/>
            <person name="Madden K."/>
        </authorList>
    </citation>
    <scope>NUCLEOTIDE SEQUENCE [LARGE SCALE GENOMIC DNA]</scope>
    <source>
        <strain evidence="4">NIH 2624 / FGSC A1156</strain>
    </source>
</reference>
<dbReference type="PANTHER" id="PTHR43056">
    <property type="entry name" value="PEPTIDASE S9 PROLYL OLIGOPEPTIDASE"/>
    <property type="match status" value="1"/>
</dbReference>
<accession>Q0CBW6</accession>
<dbReference type="Pfam" id="PF02129">
    <property type="entry name" value="Peptidase_S15"/>
    <property type="match status" value="1"/>
</dbReference>
<dbReference type="InterPro" id="IPR005674">
    <property type="entry name" value="CocE/Ser_esterase"/>
</dbReference>
<dbReference type="PANTHER" id="PTHR43056:SF10">
    <property type="entry name" value="COCE_NOND FAMILY, PUTATIVE (AFU_ORTHOLOGUE AFUA_7G00600)-RELATED"/>
    <property type="match status" value="1"/>
</dbReference>
<dbReference type="Gene3D" id="2.60.120.260">
    <property type="entry name" value="Galactose-binding domain-like"/>
    <property type="match status" value="1"/>
</dbReference>
<dbReference type="RefSeq" id="XP_001217404.1">
    <property type="nucleotide sequence ID" value="XM_001217403.1"/>
</dbReference>
<proteinExistence type="predicted"/>
<dbReference type="OMA" id="KEIGGQW"/>
<dbReference type="InterPro" id="IPR029058">
    <property type="entry name" value="AB_hydrolase_fold"/>
</dbReference>
<dbReference type="GeneID" id="4323448"/>
<evidence type="ECO:0000256" key="1">
    <source>
        <dbReference type="ARBA" id="ARBA00022801"/>
    </source>
</evidence>
<dbReference type="AlphaFoldDB" id="Q0CBW6"/>
<name>Q0CBW6_ASPTN</name>
<dbReference type="Gene3D" id="3.40.50.1820">
    <property type="entry name" value="alpha/beta hydrolase"/>
    <property type="match status" value="1"/>
</dbReference>
<dbReference type="SUPFAM" id="SSF53474">
    <property type="entry name" value="alpha/beta-Hydrolases"/>
    <property type="match status" value="1"/>
</dbReference>
<dbReference type="eggNOG" id="ENOG502SQH7">
    <property type="taxonomic scope" value="Eukaryota"/>
</dbReference>
<evidence type="ECO:0000313" key="4">
    <source>
        <dbReference type="Proteomes" id="UP000007963"/>
    </source>
</evidence>
<dbReference type="GO" id="GO:0008239">
    <property type="term" value="F:dipeptidyl-peptidase activity"/>
    <property type="evidence" value="ECO:0007669"/>
    <property type="project" value="InterPro"/>
</dbReference>
<dbReference type="STRING" id="341663.Q0CBW6"/>
<dbReference type="VEuPathDB" id="FungiDB:ATEG_08818"/>
<dbReference type="InterPro" id="IPR008979">
    <property type="entry name" value="Galactose-bd-like_sf"/>
</dbReference>
<organism evidence="3 4">
    <name type="scientific">Aspergillus terreus (strain NIH 2624 / FGSC A1156)</name>
    <dbReference type="NCBI Taxonomy" id="341663"/>
    <lineage>
        <taxon>Eukaryota</taxon>
        <taxon>Fungi</taxon>
        <taxon>Dikarya</taxon>
        <taxon>Ascomycota</taxon>
        <taxon>Pezizomycotina</taxon>
        <taxon>Eurotiomycetes</taxon>
        <taxon>Eurotiomycetidae</taxon>
        <taxon>Eurotiales</taxon>
        <taxon>Aspergillaceae</taxon>
        <taxon>Aspergillus</taxon>
        <taxon>Aspergillus subgen. Circumdati</taxon>
    </lineage>
</organism>
<dbReference type="Gene3D" id="1.10.3020.20">
    <property type="match status" value="1"/>
</dbReference>
<dbReference type="SMART" id="SM00939">
    <property type="entry name" value="PepX_C"/>
    <property type="match status" value="1"/>
</dbReference>
<dbReference type="EMBL" id="CH476606">
    <property type="protein sequence ID" value="EAU30950.1"/>
    <property type="molecule type" value="Genomic_DNA"/>
</dbReference>
<dbReference type="Pfam" id="PF08530">
    <property type="entry name" value="PepX_C"/>
    <property type="match status" value="1"/>
</dbReference>
<dbReference type="SUPFAM" id="SSF49785">
    <property type="entry name" value="Galactose-binding domain-like"/>
    <property type="match status" value="1"/>
</dbReference>